<proteinExistence type="predicted"/>
<keyword evidence="1" id="KW-1133">Transmembrane helix</keyword>
<keyword evidence="1" id="KW-0812">Transmembrane</keyword>
<feature type="transmembrane region" description="Helical" evidence="1">
    <location>
        <begin position="80"/>
        <end position="100"/>
    </location>
</feature>
<dbReference type="EMBL" id="JACIEJ010000011">
    <property type="protein sequence ID" value="MBB3987598.1"/>
    <property type="molecule type" value="Genomic_DNA"/>
</dbReference>
<reference evidence="2 3" key="1">
    <citation type="submission" date="2020-08" db="EMBL/GenBank/DDBJ databases">
        <title>Genomic Encyclopedia of Type Strains, Phase IV (KMG-IV): sequencing the most valuable type-strain genomes for metagenomic binning, comparative biology and taxonomic classification.</title>
        <authorList>
            <person name="Goeker M."/>
        </authorList>
    </citation>
    <scope>NUCLEOTIDE SEQUENCE [LARGE SCALE GENOMIC DNA]</scope>
    <source>
        <strain evidence="2 3">DSM 102235</strain>
    </source>
</reference>
<dbReference type="Proteomes" id="UP000541426">
    <property type="component" value="Unassembled WGS sequence"/>
</dbReference>
<protein>
    <recommendedName>
        <fullName evidence="4">Component of SufBCD complex</fullName>
    </recommendedName>
</protein>
<keyword evidence="3" id="KW-1185">Reference proteome</keyword>
<feature type="transmembrane region" description="Helical" evidence="1">
    <location>
        <begin position="148"/>
        <end position="167"/>
    </location>
</feature>
<keyword evidence="1" id="KW-0472">Membrane</keyword>
<feature type="transmembrane region" description="Helical" evidence="1">
    <location>
        <begin position="21"/>
        <end position="41"/>
    </location>
</feature>
<dbReference type="RefSeq" id="WP_183968856.1">
    <property type="nucleotide sequence ID" value="NZ_BAABBZ010000057.1"/>
</dbReference>
<sequence length="175" mass="19801">MDLGWYGTVFEVIDMRSFSNLWFWIVLAVLWSSVSHWVLGVPFDMVARARRDGGQAEQDLEDLVRINSNRLLFIVDESGLFLSGLVAAFLTCVCLLGFVYNVETAQALFLLTFPMTLVALLTVYTSRRVQAGENAGEPLWRRLRNHRLATQVIGMISIFVTALWGMFYNLSTGIL</sequence>
<accession>A0A7W6DWV1</accession>
<evidence type="ECO:0000256" key="1">
    <source>
        <dbReference type="SAM" id="Phobius"/>
    </source>
</evidence>
<organism evidence="2 3">
    <name type="scientific">Sagittula marina</name>
    <dbReference type="NCBI Taxonomy" id="943940"/>
    <lineage>
        <taxon>Bacteria</taxon>
        <taxon>Pseudomonadati</taxon>
        <taxon>Pseudomonadota</taxon>
        <taxon>Alphaproteobacteria</taxon>
        <taxon>Rhodobacterales</taxon>
        <taxon>Roseobacteraceae</taxon>
        <taxon>Sagittula</taxon>
    </lineage>
</organism>
<evidence type="ECO:0000313" key="2">
    <source>
        <dbReference type="EMBL" id="MBB3987598.1"/>
    </source>
</evidence>
<name>A0A7W6DWV1_9RHOB</name>
<dbReference type="AlphaFoldDB" id="A0A7W6DWV1"/>
<evidence type="ECO:0000313" key="3">
    <source>
        <dbReference type="Proteomes" id="UP000541426"/>
    </source>
</evidence>
<evidence type="ECO:0008006" key="4">
    <source>
        <dbReference type="Google" id="ProtNLM"/>
    </source>
</evidence>
<gene>
    <name evidence="2" type="ORF">GGQ68_003945</name>
</gene>
<feature type="transmembrane region" description="Helical" evidence="1">
    <location>
        <begin position="106"/>
        <end position="127"/>
    </location>
</feature>
<comment type="caution">
    <text evidence="2">The sequence shown here is derived from an EMBL/GenBank/DDBJ whole genome shotgun (WGS) entry which is preliminary data.</text>
</comment>